<keyword evidence="3" id="KW-1185">Reference proteome</keyword>
<dbReference type="Proteomes" id="UP000077202">
    <property type="component" value="Unassembled WGS sequence"/>
</dbReference>
<name>A0A176VN30_MARPO</name>
<evidence type="ECO:0000256" key="1">
    <source>
        <dbReference type="SAM" id="MobiDB-lite"/>
    </source>
</evidence>
<evidence type="ECO:0000313" key="2">
    <source>
        <dbReference type="EMBL" id="OAE21823.1"/>
    </source>
</evidence>
<comment type="caution">
    <text evidence="2">The sequence shown here is derived from an EMBL/GenBank/DDBJ whole genome shotgun (WGS) entry which is preliminary data.</text>
</comment>
<sequence length="67" mass="7399">MQIREEPDGAKPEELITTGGVVAPLEDGQPSKSDFKSSSDKVHSMAKSTSCLKYRKFKVEGRKDVDE</sequence>
<reference evidence="2" key="1">
    <citation type="submission" date="2016-03" db="EMBL/GenBank/DDBJ databases">
        <title>Mechanisms controlling the formation of the plant cell surface in tip-growing cells are functionally conserved among land plants.</title>
        <authorList>
            <person name="Honkanen S."/>
            <person name="Jones V.A."/>
            <person name="Morieri G."/>
            <person name="Champion C."/>
            <person name="Hetherington A.J."/>
            <person name="Kelly S."/>
            <person name="Saint-Marcoux D."/>
            <person name="Proust H."/>
            <person name="Prescott H."/>
            <person name="Dolan L."/>
        </authorList>
    </citation>
    <scope>NUCLEOTIDE SEQUENCE [LARGE SCALE GENOMIC DNA]</scope>
    <source>
        <tissue evidence="2">Whole gametophyte</tissue>
    </source>
</reference>
<accession>A0A176VN30</accession>
<evidence type="ECO:0000313" key="3">
    <source>
        <dbReference type="Proteomes" id="UP000077202"/>
    </source>
</evidence>
<gene>
    <name evidence="2" type="ORF">AXG93_1855s1040</name>
</gene>
<feature type="region of interest" description="Disordered" evidence="1">
    <location>
        <begin position="1"/>
        <end position="46"/>
    </location>
</feature>
<dbReference type="EMBL" id="LVLJ01003339">
    <property type="protein sequence ID" value="OAE21823.1"/>
    <property type="molecule type" value="Genomic_DNA"/>
</dbReference>
<proteinExistence type="predicted"/>
<protein>
    <submittedName>
        <fullName evidence="2">Uncharacterized protein</fullName>
    </submittedName>
</protein>
<organism evidence="2 3">
    <name type="scientific">Marchantia polymorpha subsp. ruderalis</name>
    <dbReference type="NCBI Taxonomy" id="1480154"/>
    <lineage>
        <taxon>Eukaryota</taxon>
        <taxon>Viridiplantae</taxon>
        <taxon>Streptophyta</taxon>
        <taxon>Embryophyta</taxon>
        <taxon>Marchantiophyta</taxon>
        <taxon>Marchantiopsida</taxon>
        <taxon>Marchantiidae</taxon>
        <taxon>Marchantiales</taxon>
        <taxon>Marchantiaceae</taxon>
        <taxon>Marchantia</taxon>
    </lineage>
</organism>
<feature type="compositionally biased region" description="Basic and acidic residues" evidence="1">
    <location>
        <begin position="33"/>
        <end position="43"/>
    </location>
</feature>
<dbReference type="AlphaFoldDB" id="A0A176VN30"/>
<feature type="compositionally biased region" description="Basic and acidic residues" evidence="1">
    <location>
        <begin position="1"/>
        <end position="14"/>
    </location>
</feature>